<feature type="compositionally biased region" description="Basic and acidic residues" evidence="2">
    <location>
        <begin position="79"/>
        <end position="98"/>
    </location>
</feature>
<evidence type="ECO:0000313" key="5">
    <source>
        <dbReference type="Proteomes" id="UP000594260"/>
    </source>
</evidence>
<evidence type="ECO:0000256" key="1">
    <source>
        <dbReference type="SAM" id="Coils"/>
    </source>
</evidence>
<name>A0A7M7MC33_VARDE</name>
<dbReference type="GO" id="GO:0003714">
    <property type="term" value="F:transcription corepressor activity"/>
    <property type="evidence" value="ECO:0007669"/>
    <property type="project" value="InterPro"/>
</dbReference>
<dbReference type="AlphaFoldDB" id="A0A7M7MC33"/>
<dbReference type="GO" id="GO:0005634">
    <property type="term" value="C:nucleus"/>
    <property type="evidence" value="ECO:0007669"/>
    <property type="project" value="TreeGrafter"/>
</dbReference>
<evidence type="ECO:0000259" key="3">
    <source>
        <dbReference type="SMART" id="SM01083"/>
    </source>
</evidence>
<dbReference type="PANTHER" id="PTHR13151:SF2">
    <property type="entry name" value="COREPRESSOR INTERACTING WITH RBPJ 1"/>
    <property type="match status" value="1"/>
</dbReference>
<keyword evidence="1" id="KW-0175">Coiled coil</keyword>
<keyword evidence="5" id="KW-1185">Reference proteome</keyword>
<reference evidence="4" key="1">
    <citation type="submission" date="2021-01" db="UniProtKB">
        <authorList>
            <consortium name="EnsemblMetazoa"/>
        </authorList>
    </citation>
    <scope>IDENTIFICATION</scope>
</reference>
<dbReference type="Proteomes" id="UP000594260">
    <property type="component" value="Unplaced"/>
</dbReference>
<organism evidence="4 5">
    <name type="scientific">Varroa destructor</name>
    <name type="common">Honeybee mite</name>
    <dbReference type="NCBI Taxonomy" id="109461"/>
    <lineage>
        <taxon>Eukaryota</taxon>
        <taxon>Metazoa</taxon>
        <taxon>Ecdysozoa</taxon>
        <taxon>Arthropoda</taxon>
        <taxon>Chelicerata</taxon>
        <taxon>Arachnida</taxon>
        <taxon>Acari</taxon>
        <taxon>Parasitiformes</taxon>
        <taxon>Mesostigmata</taxon>
        <taxon>Gamasina</taxon>
        <taxon>Dermanyssoidea</taxon>
        <taxon>Varroidae</taxon>
        <taxon>Varroa</taxon>
    </lineage>
</organism>
<dbReference type="PANTHER" id="PTHR13151">
    <property type="entry name" value="CBF1 INTERACTING COREPRESSOR CIR"/>
    <property type="match status" value="1"/>
</dbReference>
<sequence>MGKGYNNFMCKKDFHPSSIENLKRVWKAEQAAEAEKRKQEDLKAQYEKEQNLYNNRSMVSTESKGKLSLNFMYDAPPGLKREQKDEGDKAEPRFEWQRKYQAPRESWAKGNRVVT</sequence>
<dbReference type="OMA" id="YQAPRES"/>
<feature type="coiled-coil region" evidence="1">
    <location>
        <begin position="25"/>
        <end position="56"/>
    </location>
</feature>
<protein>
    <recommendedName>
        <fullName evidence="3">CBF1-interacting co-repressor CIR N-terminal domain-containing protein</fullName>
    </recommendedName>
</protein>
<dbReference type="InterPro" id="IPR040014">
    <property type="entry name" value="CIR1"/>
</dbReference>
<proteinExistence type="predicted"/>
<dbReference type="InParanoid" id="A0A7M7MC33"/>
<accession>A0A7M7MC33</accession>
<evidence type="ECO:0000256" key="2">
    <source>
        <dbReference type="SAM" id="MobiDB-lite"/>
    </source>
</evidence>
<dbReference type="EnsemblMetazoa" id="XM_022795416">
    <property type="protein sequence ID" value="XP_022651151"/>
    <property type="gene ID" value="LOC111246200"/>
</dbReference>
<dbReference type="OrthoDB" id="6253837at2759"/>
<feature type="region of interest" description="Disordered" evidence="2">
    <location>
        <begin position="70"/>
        <end position="115"/>
    </location>
</feature>
<dbReference type="GeneID" id="111246200"/>
<evidence type="ECO:0000313" key="4">
    <source>
        <dbReference type="EnsemblMetazoa" id="XP_022651151"/>
    </source>
</evidence>
<dbReference type="RefSeq" id="XP_022651151.1">
    <property type="nucleotide sequence ID" value="XM_022795416.1"/>
</dbReference>
<dbReference type="SMART" id="SM01083">
    <property type="entry name" value="Cir_N"/>
    <property type="match status" value="1"/>
</dbReference>
<feature type="domain" description="CBF1-interacting co-repressor CIR N-terminal" evidence="3">
    <location>
        <begin position="13"/>
        <end position="49"/>
    </location>
</feature>
<dbReference type="KEGG" id="vde:111246200"/>
<dbReference type="Pfam" id="PF10197">
    <property type="entry name" value="Cir_N"/>
    <property type="match status" value="1"/>
</dbReference>
<dbReference type="InterPro" id="IPR019339">
    <property type="entry name" value="CIR_N_dom"/>
</dbReference>